<feature type="transmembrane region" description="Helical" evidence="1">
    <location>
        <begin position="52"/>
        <end position="80"/>
    </location>
</feature>
<gene>
    <name evidence="2" type="primary">109581213</name>
</gene>
<dbReference type="AlphaFoldDB" id="A0A1X7V493"/>
<dbReference type="Proteomes" id="UP000007879">
    <property type="component" value="Unassembled WGS sequence"/>
</dbReference>
<evidence type="ECO:0000313" key="2">
    <source>
        <dbReference type="EnsemblMetazoa" id="Aqu2.1.35080_001"/>
    </source>
</evidence>
<name>A0A1X7V493_AMPQE</name>
<keyword evidence="3" id="KW-1185">Reference proteome</keyword>
<dbReference type="KEGG" id="aqu:109581213"/>
<evidence type="ECO:0000313" key="3">
    <source>
        <dbReference type="Proteomes" id="UP000007879"/>
    </source>
</evidence>
<reference evidence="3" key="1">
    <citation type="journal article" date="2010" name="Nature">
        <title>The Amphimedon queenslandica genome and the evolution of animal complexity.</title>
        <authorList>
            <person name="Srivastava M."/>
            <person name="Simakov O."/>
            <person name="Chapman J."/>
            <person name="Fahey B."/>
            <person name="Gauthier M.E."/>
            <person name="Mitros T."/>
            <person name="Richards G.S."/>
            <person name="Conaco C."/>
            <person name="Dacre M."/>
            <person name="Hellsten U."/>
            <person name="Larroux C."/>
            <person name="Putnam N.H."/>
            <person name="Stanke M."/>
            <person name="Adamska M."/>
            <person name="Darling A."/>
            <person name="Degnan S.M."/>
            <person name="Oakley T.H."/>
            <person name="Plachetzki D.C."/>
            <person name="Zhai Y."/>
            <person name="Adamski M."/>
            <person name="Calcino A."/>
            <person name="Cummins S.F."/>
            <person name="Goodstein D.M."/>
            <person name="Harris C."/>
            <person name="Jackson D.J."/>
            <person name="Leys S.P."/>
            <person name="Shu S."/>
            <person name="Woodcroft B.J."/>
            <person name="Vervoort M."/>
            <person name="Kosik K.S."/>
            <person name="Manning G."/>
            <person name="Degnan B.M."/>
            <person name="Rokhsar D.S."/>
        </authorList>
    </citation>
    <scope>NUCLEOTIDE SEQUENCE [LARGE SCALE GENOMIC DNA]</scope>
</reference>
<sequence>MSHYVTCSTDNTPSSCIYTTSSANWLTSSSISIVSSSCLSTNATTQDLSASIVSLIIICVILFVALVSCCVVNGLLLLYIKRIKDKKYDVIVRRFSGRQRFVSNDGTIKLKSCESYGYNIERESHENNNNDDDNDDGVYAEPAIYEECRSDVDYKIYY</sequence>
<keyword evidence="1" id="KW-0472">Membrane</keyword>
<dbReference type="EnsemblMetazoa" id="XM_019995114.1">
    <property type="protein sequence ID" value="XP_019850673.1"/>
    <property type="gene ID" value="LOC109581213"/>
</dbReference>
<proteinExistence type="predicted"/>
<organism evidence="2">
    <name type="scientific">Amphimedon queenslandica</name>
    <name type="common">Sponge</name>
    <dbReference type="NCBI Taxonomy" id="400682"/>
    <lineage>
        <taxon>Eukaryota</taxon>
        <taxon>Metazoa</taxon>
        <taxon>Porifera</taxon>
        <taxon>Demospongiae</taxon>
        <taxon>Heteroscleromorpha</taxon>
        <taxon>Haplosclerida</taxon>
        <taxon>Niphatidae</taxon>
        <taxon>Amphimedon</taxon>
    </lineage>
</organism>
<accession>A0A1X7V493</accession>
<keyword evidence="1" id="KW-0812">Transmembrane</keyword>
<keyword evidence="1" id="KW-1133">Transmembrane helix</keyword>
<reference evidence="2" key="2">
    <citation type="submission" date="2017-05" db="UniProtKB">
        <authorList>
            <consortium name="EnsemblMetazoa"/>
        </authorList>
    </citation>
    <scope>IDENTIFICATION</scope>
</reference>
<dbReference type="EnsemblMetazoa" id="Aqu2.1.35080_001">
    <property type="protein sequence ID" value="Aqu2.1.35080_001"/>
    <property type="gene ID" value="Aqu2.1.35080"/>
</dbReference>
<dbReference type="InParanoid" id="A0A1X7V493"/>
<evidence type="ECO:0000256" key="1">
    <source>
        <dbReference type="SAM" id="Phobius"/>
    </source>
</evidence>
<protein>
    <submittedName>
        <fullName evidence="2">Uncharacterized protein</fullName>
    </submittedName>
</protein>